<evidence type="ECO:0000313" key="1">
    <source>
        <dbReference type="EMBL" id="CAK7217150.1"/>
    </source>
</evidence>
<protein>
    <submittedName>
        <fullName evidence="1">Uncharacterized protein</fullName>
    </submittedName>
</protein>
<reference evidence="1 2" key="1">
    <citation type="submission" date="2024-01" db="EMBL/GenBank/DDBJ databases">
        <authorList>
            <person name="Allen C."/>
            <person name="Tagirdzhanova G."/>
        </authorList>
    </citation>
    <scope>NUCLEOTIDE SEQUENCE [LARGE SCALE GENOMIC DNA]</scope>
</reference>
<proteinExistence type="predicted"/>
<evidence type="ECO:0000313" key="2">
    <source>
        <dbReference type="Proteomes" id="UP001642482"/>
    </source>
</evidence>
<dbReference type="Proteomes" id="UP001642482">
    <property type="component" value="Unassembled WGS sequence"/>
</dbReference>
<comment type="caution">
    <text evidence="1">The sequence shown here is derived from an EMBL/GenBank/DDBJ whole genome shotgun (WGS) entry which is preliminary data.</text>
</comment>
<name>A0ABP0BC47_9PEZI</name>
<sequence>MAPKWPQVNNGPEHINEHAAYLREACDRLQAVERGRINQVPWNIVQSYLASTIALASKVLRQPALSEVLHHVKDAA</sequence>
<organism evidence="1 2">
    <name type="scientific">Sporothrix eucalyptigena</name>
    <dbReference type="NCBI Taxonomy" id="1812306"/>
    <lineage>
        <taxon>Eukaryota</taxon>
        <taxon>Fungi</taxon>
        <taxon>Dikarya</taxon>
        <taxon>Ascomycota</taxon>
        <taxon>Pezizomycotina</taxon>
        <taxon>Sordariomycetes</taxon>
        <taxon>Sordariomycetidae</taxon>
        <taxon>Ophiostomatales</taxon>
        <taxon>Ophiostomataceae</taxon>
        <taxon>Sporothrix</taxon>
    </lineage>
</organism>
<dbReference type="EMBL" id="CAWUHD010000023">
    <property type="protein sequence ID" value="CAK7217150.1"/>
    <property type="molecule type" value="Genomic_DNA"/>
</dbReference>
<keyword evidence="2" id="KW-1185">Reference proteome</keyword>
<accession>A0ABP0BC47</accession>
<gene>
    <name evidence="1" type="ORF">SEUCBS140593_003107</name>
</gene>